<evidence type="ECO:0000313" key="1">
    <source>
        <dbReference type="EMBL" id="CAB4137269.1"/>
    </source>
</evidence>
<name>A0A6J5LZS6_9CAUD</name>
<reference evidence="1" key="1">
    <citation type="submission" date="2020-04" db="EMBL/GenBank/DDBJ databases">
        <authorList>
            <person name="Chiriac C."/>
            <person name="Salcher M."/>
            <person name="Ghai R."/>
            <person name="Kavagutti S V."/>
        </authorList>
    </citation>
    <scope>NUCLEOTIDE SEQUENCE</scope>
</reference>
<gene>
    <name evidence="1" type="ORF">UFOVP316_30</name>
</gene>
<protein>
    <submittedName>
        <fullName evidence="1">Uncharacterized protein</fullName>
    </submittedName>
</protein>
<sequence length="67" mass="8215">MKTDKIKKLLEENQKRQLVRWKIKGENQLFEVNGLWYDQQFFNQMFPIWEYCKYLSKGNNPDGKSLK</sequence>
<accession>A0A6J5LZS6</accession>
<proteinExistence type="predicted"/>
<dbReference type="EMBL" id="LR796329">
    <property type="protein sequence ID" value="CAB4137269.1"/>
    <property type="molecule type" value="Genomic_DNA"/>
</dbReference>
<organism evidence="1">
    <name type="scientific">uncultured Caudovirales phage</name>
    <dbReference type="NCBI Taxonomy" id="2100421"/>
    <lineage>
        <taxon>Viruses</taxon>
        <taxon>Duplodnaviria</taxon>
        <taxon>Heunggongvirae</taxon>
        <taxon>Uroviricota</taxon>
        <taxon>Caudoviricetes</taxon>
        <taxon>Peduoviridae</taxon>
        <taxon>Maltschvirus</taxon>
        <taxon>Maltschvirus maltsch</taxon>
    </lineage>
</organism>